<gene>
    <name evidence="2" type="ORF">B0T25DRAFT_549451</name>
</gene>
<reference evidence="2" key="1">
    <citation type="journal article" date="2023" name="Mol. Phylogenet. Evol.">
        <title>Genome-scale phylogeny and comparative genomics of the fungal order Sordariales.</title>
        <authorList>
            <person name="Hensen N."/>
            <person name="Bonometti L."/>
            <person name="Westerberg I."/>
            <person name="Brannstrom I.O."/>
            <person name="Guillou S."/>
            <person name="Cros-Aarteil S."/>
            <person name="Calhoun S."/>
            <person name="Haridas S."/>
            <person name="Kuo A."/>
            <person name="Mondo S."/>
            <person name="Pangilinan J."/>
            <person name="Riley R."/>
            <person name="LaButti K."/>
            <person name="Andreopoulos B."/>
            <person name="Lipzen A."/>
            <person name="Chen C."/>
            <person name="Yan M."/>
            <person name="Daum C."/>
            <person name="Ng V."/>
            <person name="Clum A."/>
            <person name="Steindorff A."/>
            <person name="Ohm R.A."/>
            <person name="Martin F."/>
            <person name="Silar P."/>
            <person name="Natvig D.O."/>
            <person name="Lalanne C."/>
            <person name="Gautier V."/>
            <person name="Ament-Velasquez S.L."/>
            <person name="Kruys A."/>
            <person name="Hutchinson M.I."/>
            <person name="Powell A.J."/>
            <person name="Barry K."/>
            <person name="Miller A.N."/>
            <person name="Grigoriev I.V."/>
            <person name="Debuchy R."/>
            <person name="Gladieux P."/>
            <person name="Hiltunen Thoren M."/>
            <person name="Johannesson H."/>
        </authorList>
    </citation>
    <scope>NUCLEOTIDE SEQUENCE</scope>
    <source>
        <strain evidence="2">CBS 955.72</strain>
    </source>
</reference>
<feature type="region of interest" description="Disordered" evidence="1">
    <location>
        <begin position="147"/>
        <end position="166"/>
    </location>
</feature>
<dbReference type="EMBL" id="JAUIQD010000005">
    <property type="protein sequence ID" value="KAK3349990.1"/>
    <property type="molecule type" value="Genomic_DNA"/>
</dbReference>
<protein>
    <submittedName>
        <fullName evidence="2">Uncharacterized protein</fullName>
    </submittedName>
</protein>
<evidence type="ECO:0000313" key="2">
    <source>
        <dbReference type="EMBL" id="KAK3349990.1"/>
    </source>
</evidence>
<evidence type="ECO:0000313" key="3">
    <source>
        <dbReference type="Proteomes" id="UP001275084"/>
    </source>
</evidence>
<name>A0AAJ0MD76_9PEZI</name>
<comment type="caution">
    <text evidence="2">The sequence shown here is derived from an EMBL/GenBank/DDBJ whole genome shotgun (WGS) entry which is preliminary data.</text>
</comment>
<proteinExistence type="predicted"/>
<accession>A0AAJ0MD76</accession>
<reference evidence="2" key="2">
    <citation type="submission" date="2023-06" db="EMBL/GenBank/DDBJ databases">
        <authorList>
            <consortium name="Lawrence Berkeley National Laboratory"/>
            <person name="Haridas S."/>
            <person name="Hensen N."/>
            <person name="Bonometti L."/>
            <person name="Westerberg I."/>
            <person name="Brannstrom I.O."/>
            <person name="Guillou S."/>
            <person name="Cros-Aarteil S."/>
            <person name="Calhoun S."/>
            <person name="Kuo A."/>
            <person name="Mondo S."/>
            <person name="Pangilinan J."/>
            <person name="Riley R."/>
            <person name="Labutti K."/>
            <person name="Andreopoulos B."/>
            <person name="Lipzen A."/>
            <person name="Chen C."/>
            <person name="Yanf M."/>
            <person name="Daum C."/>
            <person name="Ng V."/>
            <person name="Clum A."/>
            <person name="Steindorff A."/>
            <person name="Ohm R."/>
            <person name="Martin F."/>
            <person name="Silar P."/>
            <person name="Natvig D."/>
            <person name="Lalanne C."/>
            <person name="Gautier V."/>
            <person name="Ament-Velasquez S.L."/>
            <person name="Kruys A."/>
            <person name="Hutchinson M.I."/>
            <person name="Powell A.J."/>
            <person name="Barry K."/>
            <person name="Miller A.N."/>
            <person name="Grigoriev I.V."/>
            <person name="Debuchy R."/>
            <person name="Gladieux P."/>
            <person name="Thoren M.H."/>
            <person name="Johannesson H."/>
        </authorList>
    </citation>
    <scope>NUCLEOTIDE SEQUENCE</scope>
    <source>
        <strain evidence="2">CBS 955.72</strain>
    </source>
</reference>
<keyword evidence="3" id="KW-1185">Reference proteome</keyword>
<sequence>MDEKRSSIAQRHYEHKCLFFKTKHDRLEATFRQGLARMRLTEIGAAERLRGFASACHARKEESVTGSAGNTFVERRARAVGERVGGGCAAALGWLQGKMCPRTALGMTIGAGRGMELMREEESGGWEAPPAWLDEVEVRWRCFSDPEWDRRGSSSESGDEDGSGYGDDWWRAPVRWVCYTPDTEVGSCDGGSIHEQVDKDGDAANELIDDGMVIEKAIARGLFVQRAIAEPSKLGSSSISRPNNKMAQ</sequence>
<dbReference type="AlphaFoldDB" id="A0AAJ0MD76"/>
<dbReference type="Proteomes" id="UP001275084">
    <property type="component" value="Unassembled WGS sequence"/>
</dbReference>
<evidence type="ECO:0000256" key="1">
    <source>
        <dbReference type="SAM" id="MobiDB-lite"/>
    </source>
</evidence>
<organism evidence="2 3">
    <name type="scientific">Lasiosphaeria hispida</name>
    <dbReference type="NCBI Taxonomy" id="260671"/>
    <lineage>
        <taxon>Eukaryota</taxon>
        <taxon>Fungi</taxon>
        <taxon>Dikarya</taxon>
        <taxon>Ascomycota</taxon>
        <taxon>Pezizomycotina</taxon>
        <taxon>Sordariomycetes</taxon>
        <taxon>Sordariomycetidae</taxon>
        <taxon>Sordariales</taxon>
        <taxon>Lasiosphaeriaceae</taxon>
        <taxon>Lasiosphaeria</taxon>
    </lineage>
</organism>